<dbReference type="InterPro" id="IPR007484">
    <property type="entry name" value="Peptidase_M28"/>
</dbReference>
<dbReference type="SUPFAM" id="SSF53187">
    <property type="entry name" value="Zn-dependent exopeptidases"/>
    <property type="match status" value="1"/>
</dbReference>
<dbReference type="EMBL" id="FUUY01000001">
    <property type="protein sequence ID" value="SJX20604.1"/>
    <property type="molecule type" value="Genomic_DNA"/>
</dbReference>
<sequence length="313" mass="35219">MWLKTLKKQAFLLIVVLGTFTGQVFASNVKMADKQNLQVYLEQVIGQGKARNYKNLDELNRVSAWIKEQMRLLGVPCHYQNFTANQQIYRNVVCSLNVGRADRVIVGAHYDVFGDQDGADDNASGVAGVIETARILAEQKSKLPNNVDFVFYSLEEPPFSKTEQMGSYVHAKSVQSQKDKIKGVYILEMIGFFSEQPIQSYPVGLKWIYPSHGNFIATVSNVSSRDLGAGYCTAMQQLDLLECQRLVAPSFANAFDFSDHLNYWEFDIPAVMITDTAFYRNGHYHTKADRLATLNLTNMANVIDGLVQHLLKP</sequence>
<dbReference type="InterPro" id="IPR045175">
    <property type="entry name" value="M28_fam"/>
</dbReference>
<dbReference type="Gene3D" id="3.40.630.10">
    <property type="entry name" value="Zn peptidases"/>
    <property type="match status" value="1"/>
</dbReference>
<feature type="domain" description="Peptidase M28" evidence="1">
    <location>
        <begin position="91"/>
        <end position="305"/>
    </location>
</feature>
<gene>
    <name evidence="2" type="ORF">ACNJC6_00194</name>
</gene>
<evidence type="ECO:0000259" key="1">
    <source>
        <dbReference type="Pfam" id="PF04389"/>
    </source>
</evidence>
<reference evidence="2 3" key="1">
    <citation type="submission" date="2017-02" db="EMBL/GenBank/DDBJ databases">
        <authorList>
            <person name="Peterson S.W."/>
        </authorList>
    </citation>
    <scope>NUCLEOTIDE SEQUENCE [LARGE SCALE GENOMIC DNA]</scope>
    <source>
        <strain evidence="2">C6</strain>
    </source>
</reference>
<dbReference type="PANTHER" id="PTHR12147:SF26">
    <property type="entry name" value="PEPTIDASE M28 DOMAIN-CONTAINING PROTEIN"/>
    <property type="match status" value="1"/>
</dbReference>
<dbReference type="AlphaFoldDB" id="A0A1R7Q8P5"/>
<protein>
    <submittedName>
        <fullName evidence="2">Peptidase family M28</fullName>
    </submittedName>
</protein>
<dbReference type="Proteomes" id="UP000196240">
    <property type="component" value="Unassembled WGS sequence"/>
</dbReference>
<dbReference type="GO" id="GO:0006508">
    <property type="term" value="P:proteolysis"/>
    <property type="evidence" value="ECO:0007669"/>
    <property type="project" value="InterPro"/>
</dbReference>
<evidence type="ECO:0000313" key="2">
    <source>
        <dbReference type="EMBL" id="SJX20604.1"/>
    </source>
</evidence>
<organism evidence="2 3">
    <name type="scientific">Acinetobacter johnsonii</name>
    <dbReference type="NCBI Taxonomy" id="40214"/>
    <lineage>
        <taxon>Bacteria</taxon>
        <taxon>Pseudomonadati</taxon>
        <taxon>Pseudomonadota</taxon>
        <taxon>Gammaproteobacteria</taxon>
        <taxon>Moraxellales</taxon>
        <taxon>Moraxellaceae</taxon>
        <taxon>Acinetobacter</taxon>
    </lineage>
</organism>
<dbReference type="Pfam" id="PF04389">
    <property type="entry name" value="Peptidase_M28"/>
    <property type="match status" value="1"/>
</dbReference>
<proteinExistence type="predicted"/>
<evidence type="ECO:0000313" key="3">
    <source>
        <dbReference type="Proteomes" id="UP000196240"/>
    </source>
</evidence>
<name>A0A1R7Q8P5_ACIJO</name>
<dbReference type="GO" id="GO:0008235">
    <property type="term" value="F:metalloexopeptidase activity"/>
    <property type="evidence" value="ECO:0007669"/>
    <property type="project" value="InterPro"/>
</dbReference>
<dbReference type="RefSeq" id="WP_087010572.1">
    <property type="nucleotide sequence ID" value="NZ_FUUY01000001.1"/>
</dbReference>
<dbReference type="PANTHER" id="PTHR12147">
    <property type="entry name" value="METALLOPEPTIDASE M28 FAMILY MEMBER"/>
    <property type="match status" value="1"/>
</dbReference>
<accession>A0A1R7Q8P5</accession>